<protein>
    <recommendedName>
        <fullName evidence="4">GDSL-like lipase/acylhydrolase family protein</fullName>
    </recommendedName>
</protein>
<evidence type="ECO:0000313" key="3">
    <source>
        <dbReference type="Proteomes" id="UP000245535"/>
    </source>
</evidence>
<dbReference type="OrthoDB" id="975958at2"/>
<keyword evidence="1" id="KW-1133">Transmembrane helix</keyword>
<keyword evidence="1" id="KW-0472">Membrane</keyword>
<dbReference type="RefSeq" id="WP_109622831.1">
    <property type="nucleotide sequence ID" value="NZ_QGDO01000010.1"/>
</dbReference>
<evidence type="ECO:0008006" key="4">
    <source>
        <dbReference type="Google" id="ProtNLM"/>
    </source>
</evidence>
<proteinExistence type="predicted"/>
<feature type="transmembrane region" description="Helical" evidence="1">
    <location>
        <begin position="12"/>
        <end position="31"/>
    </location>
</feature>
<name>A0A315YYA8_SEDFL</name>
<evidence type="ECO:0000256" key="1">
    <source>
        <dbReference type="SAM" id="Phobius"/>
    </source>
</evidence>
<keyword evidence="3" id="KW-1185">Reference proteome</keyword>
<dbReference type="EMBL" id="QGDO01000010">
    <property type="protein sequence ID" value="PWJ35037.1"/>
    <property type="molecule type" value="Genomic_DNA"/>
</dbReference>
<keyword evidence="1" id="KW-0812">Transmembrane</keyword>
<reference evidence="2 3" key="1">
    <citation type="submission" date="2018-03" db="EMBL/GenBank/DDBJ databases">
        <title>Genomic Encyclopedia of Archaeal and Bacterial Type Strains, Phase II (KMG-II): from individual species to whole genera.</title>
        <authorList>
            <person name="Goeker M."/>
        </authorList>
    </citation>
    <scope>NUCLEOTIDE SEQUENCE [LARGE SCALE GENOMIC DNA]</scope>
    <source>
        <strain evidence="2 3">DSM 28229</strain>
    </source>
</reference>
<dbReference type="Proteomes" id="UP000245535">
    <property type="component" value="Unassembled WGS sequence"/>
</dbReference>
<accession>A0A315YYA8</accession>
<evidence type="ECO:0000313" key="2">
    <source>
        <dbReference type="EMBL" id="PWJ35037.1"/>
    </source>
</evidence>
<gene>
    <name evidence="2" type="ORF">BC781_11078</name>
</gene>
<organism evidence="2 3">
    <name type="scientific">Sediminitomix flava</name>
    <dbReference type="NCBI Taxonomy" id="379075"/>
    <lineage>
        <taxon>Bacteria</taxon>
        <taxon>Pseudomonadati</taxon>
        <taxon>Bacteroidota</taxon>
        <taxon>Cytophagia</taxon>
        <taxon>Cytophagales</taxon>
        <taxon>Flammeovirgaceae</taxon>
        <taxon>Sediminitomix</taxon>
    </lineage>
</organism>
<dbReference type="AlphaFoldDB" id="A0A315YYA8"/>
<dbReference type="SUPFAM" id="SSF52266">
    <property type="entry name" value="SGNH hydrolase"/>
    <property type="match status" value="1"/>
</dbReference>
<sequence length="305" mass="35716">MDGMKDRPSLKIWLWTIGLFVVWEIFAFSFYKLKLKEEILYFFTPQIQKITNDYALYQRGPEEPLKVVVIGSSLFIHGIQDLESIAQYSRKTHGKTVQLHKIVQTGDPFKDFVTKYQLFEKLIELKPDLICIQTELAGIKLGGKKRKLKAVSKDENPLFIKVVYASNVNMNVITHFTGLFESFDSNLKELDTLNHTPSKRRVKSLEQLEYVLDSYAKLQEHSIKTVIVDIPKPKAVEDVVYTTSFRDSLAQFLEIHKERYGISHWNYNGPIMYYQHYIDYGHLNAKGRKIYTEWLVDKIIEEEQH</sequence>
<comment type="caution">
    <text evidence="2">The sequence shown here is derived from an EMBL/GenBank/DDBJ whole genome shotgun (WGS) entry which is preliminary data.</text>
</comment>